<feature type="repeat" description="WD" evidence="5">
    <location>
        <begin position="1012"/>
        <end position="1054"/>
    </location>
</feature>
<evidence type="ECO:0000256" key="6">
    <source>
        <dbReference type="PROSITE-ProRule" id="PRU00339"/>
    </source>
</evidence>
<evidence type="ECO:0000259" key="9">
    <source>
        <dbReference type="PROSITE" id="PS50011"/>
    </source>
</evidence>
<protein>
    <submittedName>
        <fullName evidence="10">Protein kinase</fullName>
    </submittedName>
</protein>
<dbReference type="CDD" id="cd00200">
    <property type="entry name" value="WD40"/>
    <property type="match status" value="2"/>
</dbReference>
<dbReference type="SUPFAM" id="SSF56112">
    <property type="entry name" value="Protein kinase-like (PK-like)"/>
    <property type="match status" value="1"/>
</dbReference>
<accession>A0ABW2L7H2</accession>
<organism evidence="10 11">
    <name type="scientific">Haloferula chungangensis</name>
    <dbReference type="NCBI Taxonomy" id="1048331"/>
    <lineage>
        <taxon>Bacteria</taxon>
        <taxon>Pseudomonadati</taxon>
        <taxon>Verrucomicrobiota</taxon>
        <taxon>Verrucomicrobiia</taxon>
        <taxon>Verrucomicrobiales</taxon>
        <taxon>Verrucomicrobiaceae</taxon>
        <taxon>Haloferula</taxon>
    </lineage>
</organism>
<dbReference type="PROSITE" id="PS50294">
    <property type="entry name" value="WD_REPEATS_REGION"/>
    <property type="match status" value="6"/>
</dbReference>
<evidence type="ECO:0000313" key="10">
    <source>
        <dbReference type="EMBL" id="MFC7337481.1"/>
    </source>
</evidence>
<feature type="repeat" description="WD" evidence="5">
    <location>
        <begin position="700"/>
        <end position="726"/>
    </location>
</feature>
<dbReference type="InterPro" id="IPR011009">
    <property type="entry name" value="Kinase-like_dom_sf"/>
</dbReference>
<dbReference type="InterPro" id="IPR000719">
    <property type="entry name" value="Prot_kinase_dom"/>
</dbReference>
<dbReference type="PROSITE" id="PS00107">
    <property type="entry name" value="PROTEIN_KINASE_ATP"/>
    <property type="match status" value="1"/>
</dbReference>
<keyword evidence="8" id="KW-0812">Transmembrane</keyword>
<feature type="repeat" description="WD" evidence="5">
    <location>
        <begin position="743"/>
        <end position="786"/>
    </location>
</feature>
<dbReference type="SUPFAM" id="SSF50960">
    <property type="entry name" value="TolB, C-terminal domain"/>
    <property type="match status" value="1"/>
</dbReference>
<keyword evidence="6" id="KW-0802">TPR repeat</keyword>
<dbReference type="InterPro" id="IPR001680">
    <property type="entry name" value="WD40_rpt"/>
</dbReference>
<dbReference type="Gene3D" id="1.25.40.10">
    <property type="entry name" value="Tetratricopeptide repeat domain"/>
    <property type="match status" value="1"/>
</dbReference>
<dbReference type="InterPro" id="IPR036322">
    <property type="entry name" value="WD40_repeat_dom_sf"/>
</dbReference>
<dbReference type="InterPro" id="IPR020472">
    <property type="entry name" value="WD40_PAC1"/>
</dbReference>
<dbReference type="SUPFAM" id="SSF50978">
    <property type="entry name" value="WD40 repeat-like"/>
    <property type="match status" value="2"/>
</dbReference>
<dbReference type="InterPro" id="IPR019734">
    <property type="entry name" value="TPR_rpt"/>
</dbReference>
<dbReference type="PROSITE" id="PS00678">
    <property type="entry name" value="WD_REPEATS_1"/>
    <property type="match status" value="4"/>
</dbReference>
<dbReference type="PRINTS" id="PR00320">
    <property type="entry name" value="GPROTEINBRPT"/>
</dbReference>
<dbReference type="InterPro" id="IPR008271">
    <property type="entry name" value="Ser/Thr_kinase_AS"/>
</dbReference>
<keyword evidence="8" id="KW-0472">Membrane</keyword>
<feature type="binding site" evidence="7">
    <location>
        <position position="101"/>
    </location>
    <ligand>
        <name>ATP</name>
        <dbReference type="ChEBI" id="CHEBI:30616"/>
    </ligand>
</feature>
<dbReference type="GO" id="GO:0016301">
    <property type="term" value="F:kinase activity"/>
    <property type="evidence" value="ECO:0007669"/>
    <property type="project" value="UniProtKB-KW"/>
</dbReference>
<comment type="caution">
    <text evidence="10">The sequence shown here is derived from an EMBL/GenBank/DDBJ whole genome shotgun (WGS) entry which is preliminary data.</text>
</comment>
<dbReference type="PANTHER" id="PTHR19879:SF9">
    <property type="entry name" value="TRANSCRIPTION INITIATION FACTOR TFIID SUBUNIT 5"/>
    <property type="match status" value="1"/>
</dbReference>
<feature type="domain" description="Protein kinase" evidence="9">
    <location>
        <begin position="71"/>
        <end position="369"/>
    </location>
</feature>
<feature type="repeat" description="WD" evidence="5">
    <location>
        <begin position="787"/>
        <end position="828"/>
    </location>
</feature>
<evidence type="ECO:0000256" key="8">
    <source>
        <dbReference type="SAM" id="Phobius"/>
    </source>
</evidence>
<gene>
    <name evidence="10" type="ORF">ACFQY0_09865</name>
</gene>
<evidence type="ECO:0000256" key="5">
    <source>
        <dbReference type="PROSITE-ProRule" id="PRU00221"/>
    </source>
</evidence>
<dbReference type="PROSITE" id="PS50005">
    <property type="entry name" value="TPR"/>
    <property type="match status" value="1"/>
</dbReference>
<evidence type="ECO:0000313" key="11">
    <source>
        <dbReference type="Proteomes" id="UP001596472"/>
    </source>
</evidence>
<dbReference type="PANTHER" id="PTHR19879">
    <property type="entry name" value="TRANSCRIPTION INITIATION FACTOR TFIID"/>
    <property type="match status" value="1"/>
</dbReference>
<dbReference type="PROSITE" id="PS50082">
    <property type="entry name" value="WD_REPEATS_2"/>
    <property type="match status" value="9"/>
</dbReference>
<dbReference type="Pfam" id="PF00400">
    <property type="entry name" value="WD40"/>
    <property type="match status" value="8"/>
</dbReference>
<evidence type="ECO:0000256" key="7">
    <source>
        <dbReference type="PROSITE-ProRule" id="PRU10141"/>
    </source>
</evidence>
<keyword evidence="10" id="KW-0418">Kinase</keyword>
<dbReference type="PROSITE" id="PS00108">
    <property type="entry name" value="PROTEIN_KINASE_ST"/>
    <property type="match status" value="1"/>
</dbReference>
<keyword evidence="11" id="KW-1185">Reference proteome</keyword>
<evidence type="ECO:0000256" key="1">
    <source>
        <dbReference type="ARBA" id="ARBA00022574"/>
    </source>
</evidence>
<keyword evidence="10" id="KW-0808">Transferase</keyword>
<keyword evidence="3 7" id="KW-0547">Nucleotide-binding</keyword>
<dbReference type="EMBL" id="JBHTBS010000004">
    <property type="protein sequence ID" value="MFC7337481.1"/>
    <property type="molecule type" value="Genomic_DNA"/>
</dbReference>
<dbReference type="InterPro" id="IPR017441">
    <property type="entry name" value="Protein_kinase_ATP_BS"/>
</dbReference>
<sequence>MRDVEIFLNAPKETSSEELADYLDAACGGDRELRAQVEELIEAERGVGDFMHATPLEVAAEERPGALIGNYKLLQEIGAGGFGTVYMAEQLRPVKRRVALKIIKLGMDTKQVVARFEAERQALAMMDHPNIAKVLDAGATDTGRPYFVMELVRGIPITEYCDENQLSARERLLLFREVCRGVQHAHQKGVIHRDLKPTNVLVTMHDDKAVPVIIDFGVAKATQQDLTDMTIFTRFEQFIGTPAYMSPEQAQMSRLDVDTRSDIYALGVLLYELLTGTTPYDAAELARAGQDEVRRMIREEEPPKPSTRVNTLGDAARTDLAKRHREAPDRLGSRLRGDLDWIVMKALEKDRTRRYETANAFAEDVRRFLEDEPVIAVAPSAAYRFRKYARRNRAALTLVSSIAAVLVVGSVVSTLMAIKATTAERLAKEQETVAKGAESEAREAREEADRRGMVLRLQIAEADLARGDSARGVARLAQIVENDRHNRVAAGRLLSALTQRDWQHQLAPVMTVGGKVATAAEFIPAENQTDHDQIVLGGSDGVAQIFDLEGKREGLPMDTGYDNDKVVIAVSPDRKLIAVCCGPNLGVWERKSGKLMFPILKIPGVLEAFQFLEFSPDSKWVLTGGNYRRPMVIHAVSGERMAYEDGSPHAEAELLDGMFSSDGRMAVTGSNAGVVQLWKIDVEKRTISALADPLYFAGGVWSVKLSRDDRRLVAGSNDGTAKIWELPDFEKDPEGRPQPIGSPLRHKDRVTYVEFSPDPGSERVLTASTDGTARIWDAGNGRQIGEALEHSNWIFQASFTPDGSRIITASRDGKAQVWDAETGRPLGESFYHSAGVDRVRITPDGTKILTAGNDGFARLWQMRPTQPRSMIFRHRIMPQWFTYGGSVRAQFMPSGKQLITGALDHAPKLWDLSNGNMLTTLPQPLVSALSISPNGNQVAMATYSEHYNRSTLWTFLGPVDGESPISKIGKEIPMGVSGALRFSPDSANSRLLSTHGPKLQVWDSKSGTLLRSIEHPDQVTVADFVPPLGDFVVTGCDDGVVRMWNVRNDDVAPIELGRHTTFQYGMIDVSPDGRYAATCGWGGAARVWDLKNPTHMIPPLPHAGRVMAVAFGPKPENSHLLATAVDDGTAYFWDYKAGKRVGVPMNHANVIRSIRFSPDGMRVVTASYDKTCRIWDAPSGLALSEPLRHDESCLYAEFSQDGNKLVTTGFDGTARVWDVPPAPVPAPEWIGDWARAAVGVRMTEDENVEPVDWDARRAFRKRISSLEKSVYQRSAEWFYQDPEIRPITPFTDYTLQDYIAARISEGTAASLQEAALVSPRNATELGKLAKRLVGFDKETPFRADFRVGEKLKALTDVLNLHEQLAGPHAPSPIELKVKRAWVLKTLGRLEEAAAELLESAEISAKELVTDRTWTGERFRAAGQLYREMGELDRALHCFDQALKWFPDSSESPDNNALDVLAGKSGILERLGRQAEAIAIRERLACLRTEIQGPDDKKTLMTRAWLAKQYDLAGDHKAALEHRKAIVEAWKRKAVESGELRIATRNMLESALLAEDWAQARELLEELVAGEEEMVSSNWLKLAVLHLKTKDQKAYQDLCRQMLDRFKDASDSVTQERTVKTCSVGSLPSVMRKEVVALAKRLPEGDENAGWNALARGMSEYRAGNHAEAIKWLKVAEGTELWQVNGLGLAYIAMALAADEKEAAQMHFEQAVVLLGQAQQRQPKPEWEVLALMELALEEAKVVLERQQGED</sequence>
<feature type="repeat" description="WD" evidence="5">
    <location>
        <begin position="1186"/>
        <end position="1219"/>
    </location>
</feature>
<keyword evidence="1 5" id="KW-0853">WD repeat</keyword>
<feature type="repeat" description="WD" evidence="5">
    <location>
        <begin position="832"/>
        <end position="870"/>
    </location>
</feature>
<feature type="repeat" description="WD" evidence="5">
    <location>
        <begin position="1144"/>
        <end position="1185"/>
    </location>
</feature>
<dbReference type="Gene3D" id="3.30.200.20">
    <property type="entry name" value="Phosphorylase Kinase, domain 1"/>
    <property type="match status" value="1"/>
</dbReference>
<feature type="transmembrane region" description="Helical" evidence="8">
    <location>
        <begin position="394"/>
        <end position="418"/>
    </location>
</feature>
<dbReference type="InterPro" id="IPR019775">
    <property type="entry name" value="WD40_repeat_CS"/>
</dbReference>
<dbReference type="Gene3D" id="1.10.510.10">
    <property type="entry name" value="Transferase(Phosphotransferase) domain 1"/>
    <property type="match status" value="1"/>
</dbReference>
<keyword evidence="4 7" id="KW-0067">ATP-binding</keyword>
<evidence type="ECO:0000256" key="3">
    <source>
        <dbReference type="ARBA" id="ARBA00022741"/>
    </source>
</evidence>
<evidence type="ECO:0000256" key="4">
    <source>
        <dbReference type="ARBA" id="ARBA00022840"/>
    </source>
</evidence>
<name>A0ABW2L7H2_9BACT</name>
<dbReference type="RefSeq" id="WP_379711802.1">
    <property type="nucleotide sequence ID" value="NZ_JBHTBS010000004.1"/>
</dbReference>
<dbReference type="Gene3D" id="2.130.10.10">
    <property type="entry name" value="YVTN repeat-like/Quinoprotein amine dehydrogenase"/>
    <property type="match status" value="6"/>
</dbReference>
<proteinExistence type="predicted"/>
<keyword evidence="2" id="KW-0677">Repeat</keyword>
<evidence type="ECO:0000256" key="2">
    <source>
        <dbReference type="ARBA" id="ARBA00022737"/>
    </source>
</evidence>
<dbReference type="SMART" id="SM00320">
    <property type="entry name" value="WD40"/>
    <property type="match status" value="11"/>
</dbReference>
<dbReference type="Proteomes" id="UP001596472">
    <property type="component" value="Unassembled WGS sequence"/>
</dbReference>
<dbReference type="InterPro" id="IPR011990">
    <property type="entry name" value="TPR-like_helical_dom_sf"/>
</dbReference>
<dbReference type="PROSITE" id="PS50011">
    <property type="entry name" value="PROTEIN_KINASE_DOM"/>
    <property type="match status" value="1"/>
</dbReference>
<dbReference type="SMART" id="SM00220">
    <property type="entry name" value="S_TKc"/>
    <property type="match status" value="1"/>
</dbReference>
<dbReference type="CDD" id="cd14014">
    <property type="entry name" value="STKc_PknB_like"/>
    <property type="match status" value="1"/>
</dbReference>
<feature type="repeat" description="TPR" evidence="6">
    <location>
        <begin position="1415"/>
        <end position="1448"/>
    </location>
</feature>
<keyword evidence="8" id="KW-1133">Transmembrane helix</keyword>
<feature type="repeat" description="WD" evidence="5">
    <location>
        <begin position="1099"/>
        <end position="1143"/>
    </location>
</feature>
<reference evidence="11" key="1">
    <citation type="journal article" date="2019" name="Int. J. Syst. Evol. Microbiol.">
        <title>The Global Catalogue of Microorganisms (GCM) 10K type strain sequencing project: providing services to taxonomists for standard genome sequencing and annotation.</title>
        <authorList>
            <consortium name="The Broad Institute Genomics Platform"/>
            <consortium name="The Broad Institute Genome Sequencing Center for Infectious Disease"/>
            <person name="Wu L."/>
            <person name="Ma J."/>
        </authorList>
    </citation>
    <scope>NUCLEOTIDE SEQUENCE [LARGE SCALE GENOMIC DNA]</scope>
    <source>
        <strain evidence="11">CGMCC 4.1467</strain>
    </source>
</reference>
<dbReference type="SUPFAM" id="SSF48452">
    <property type="entry name" value="TPR-like"/>
    <property type="match status" value="2"/>
</dbReference>
<feature type="repeat" description="WD" evidence="5">
    <location>
        <begin position="891"/>
        <end position="920"/>
    </location>
</feature>
<dbReference type="Pfam" id="PF00069">
    <property type="entry name" value="Pkinase"/>
    <property type="match status" value="1"/>
</dbReference>
<dbReference type="InterPro" id="IPR015943">
    <property type="entry name" value="WD40/YVTN_repeat-like_dom_sf"/>
</dbReference>